<keyword evidence="5" id="KW-1185">Reference proteome</keyword>
<accession>A0A0S2M680</accession>
<dbReference type="EMBL" id="AE017351">
    <property type="protein sequence ID" value="ALO69608.1"/>
    <property type="molecule type" value="Genomic_DNA"/>
</dbReference>
<keyword evidence="1" id="KW-0862">Zinc</keyword>
<evidence type="ECO:0000256" key="1">
    <source>
        <dbReference type="PROSITE-ProRule" id="PRU00094"/>
    </source>
</evidence>
<dbReference type="Proteomes" id="UP000002149">
    <property type="component" value="Chromosome 11"/>
</dbReference>
<gene>
    <name evidence="4" type="ordered locus">CNK02235</name>
</gene>
<proteinExistence type="predicted"/>
<evidence type="ECO:0000256" key="2">
    <source>
        <dbReference type="SAM" id="MobiDB-lite"/>
    </source>
</evidence>
<reference evidence="4 5" key="1">
    <citation type="journal article" date="2005" name="Science">
        <title>The genome of the basidiomycetous yeast and human pathogen Cryptococcus neoformans.</title>
        <authorList>
            <person name="Loftus B.J."/>
            <person name="Fung E."/>
            <person name="Roncaglia P."/>
            <person name="Rowley D."/>
            <person name="Amedeo P."/>
            <person name="Bruno D."/>
            <person name="Vamathevan J."/>
            <person name="Miranda M."/>
            <person name="Anderson I.J."/>
            <person name="Fraser J.A."/>
            <person name="Allen J.E."/>
            <person name="Bosdet I.E."/>
            <person name="Brent M.R."/>
            <person name="Chiu R."/>
            <person name="Doering T.L."/>
            <person name="Donlin M.J."/>
            <person name="D'Souza C.A."/>
            <person name="Fox D.S."/>
            <person name="Grinberg V."/>
            <person name="Fu J."/>
            <person name="Fukushima M."/>
            <person name="Haas B.J."/>
            <person name="Huang J.C."/>
            <person name="Janbon G."/>
            <person name="Jones S.J."/>
            <person name="Koo H.L."/>
            <person name="Krzywinski M.I."/>
            <person name="Kwon-Chung J.K."/>
            <person name="Lengeler K.B."/>
            <person name="Maiti R."/>
            <person name="Marra M.A."/>
            <person name="Marra R.E."/>
            <person name="Mathewson C.A."/>
            <person name="Mitchell T.G."/>
            <person name="Pertea M."/>
            <person name="Riggs F.R."/>
            <person name="Salzberg S.L."/>
            <person name="Schein J.E."/>
            <person name="Shvartsbeyn A."/>
            <person name="Shin H."/>
            <person name="Shumway M."/>
            <person name="Specht C.A."/>
            <person name="Suh B.B."/>
            <person name="Tenney A."/>
            <person name="Utterback T.R."/>
            <person name="Wickes B.L."/>
            <person name="Wortman J.R."/>
            <person name="Wye N.H."/>
            <person name="Kronstad J.W."/>
            <person name="Lodge J.K."/>
            <person name="Heitman J."/>
            <person name="Davis R.W."/>
            <person name="Fraser C.M."/>
            <person name="Hyman R.W."/>
        </authorList>
    </citation>
    <scope>NUCLEOTIDE SEQUENCE [LARGE SCALE GENOMIC DNA]</scope>
    <source>
        <strain evidence="5">JEC21 / ATCC MYA-565</strain>
    </source>
</reference>
<keyword evidence="1" id="KW-0863">Zinc-finger</keyword>
<feature type="compositionally biased region" description="Basic residues" evidence="2">
    <location>
        <begin position="1"/>
        <end position="11"/>
    </location>
</feature>
<dbReference type="InParanoid" id="A0A0S2M680"/>
<feature type="region of interest" description="Disordered" evidence="2">
    <location>
        <begin position="115"/>
        <end position="188"/>
    </location>
</feature>
<dbReference type="SUPFAM" id="SSF57716">
    <property type="entry name" value="Glucocorticoid receptor-like (DNA-binding domain)"/>
    <property type="match status" value="1"/>
</dbReference>
<dbReference type="InterPro" id="IPR000679">
    <property type="entry name" value="Znf_GATA"/>
</dbReference>
<dbReference type="PaxDb" id="214684-A0A0S2M680"/>
<feature type="compositionally biased region" description="Low complexity" evidence="2">
    <location>
        <begin position="141"/>
        <end position="163"/>
    </location>
</feature>
<name>A0A0S2M680_CRYD1</name>
<dbReference type="PROSITE" id="PS50114">
    <property type="entry name" value="GATA_ZN_FINGER_2"/>
    <property type="match status" value="1"/>
</dbReference>
<dbReference type="InterPro" id="IPR013088">
    <property type="entry name" value="Znf_NHR/GATA"/>
</dbReference>
<dbReference type="GO" id="GO:0043565">
    <property type="term" value="F:sequence-specific DNA binding"/>
    <property type="evidence" value="ECO:0007669"/>
    <property type="project" value="InterPro"/>
</dbReference>
<sequence length="309" mass="34423">MRRSHTKRKRLSNSDPSADYNPKARGHKAATGGKNRATKKRRALRPGVCHNCGCTEAETTLWRSNPDRLGKGDRTSMLCNACGLWRAEHGFNRPKDYQGRSKAAQLFSANTCQSSPLTSPVSLNQPELPLEIPNNKKRKGSSFTSTTSTTSSSWSSDSYNDSSIVVTASTNDRKAEGNREGSGDERINPDDTMEVLYAAMGLVYLANKLPFDRLHTITQRDGAYLVVAPGAVGSEAQIYQLHPGSLALYPYEVLKEVDRDELGSDTMTNSPEFVMERERSKKKILPSTRVTENKLFARERPFRPWIDSF</sequence>
<dbReference type="GeneID" id="36393104"/>
<dbReference type="VEuPathDB" id="FungiDB:CNK02235"/>
<protein>
    <recommendedName>
        <fullName evidence="3">GATA-type domain-containing protein</fullName>
    </recommendedName>
</protein>
<dbReference type="KEGG" id="cne:CNK02235"/>
<dbReference type="AlphaFoldDB" id="A0A0S2M680"/>
<feature type="compositionally biased region" description="Basic and acidic residues" evidence="2">
    <location>
        <begin position="171"/>
        <end position="188"/>
    </location>
</feature>
<dbReference type="CDD" id="cd00202">
    <property type="entry name" value="ZnF_GATA"/>
    <property type="match status" value="1"/>
</dbReference>
<feature type="region of interest" description="Disordered" evidence="2">
    <location>
        <begin position="1"/>
        <end position="42"/>
    </location>
</feature>
<evidence type="ECO:0000259" key="3">
    <source>
        <dbReference type="PROSITE" id="PS50114"/>
    </source>
</evidence>
<organism evidence="4 5">
    <name type="scientific">Cryptococcus deneoformans (strain JEC21 / ATCC MYA-565)</name>
    <name type="common">Cryptococcus neoformans var. neoformans serotype D</name>
    <dbReference type="NCBI Taxonomy" id="214684"/>
    <lineage>
        <taxon>Eukaryota</taxon>
        <taxon>Fungi</taxon>
        <taxon>Dikarya</taxon>
        <taxon>Basidiomycota</taxon>
        <taxon>Agaricomycotina</taxon>
        <taxon>Tremellomycetes</taxon>
        <taxon>Tremellales</taxon>
        <taxon>Cryptococcaceae</taxon>
        <taxon>Cryptococcus</taxon>
        <taxon>Cryptococcus neoformans species complex</taxon>
    </lineage>
</organism>
<dbReference type="GO" id="GO:0006355">
    <property type="term" value="P:regulation of DNA-templated transcription"/>
    <property type="evidence" value="ECO:0007669"/>
    <property type="project" value="InterPro"/>
</dbReference>
<keyword evidence="1" id="KW-0479">Metal-binding</keyword>
<evidence type="ECO:0000313" key="4">
    <source>
        <dbReference type="EMBL" id="ALO69608.1"/>
    </source>
</evidence>
<feature type="domain" description="GATA-type" evidence="3">
    <location>
        <begin position="54"/>
        <end position="94"/>
    </location>
</feature>
<dbReference type="SMART" id="SM00401">
    <property type="entry name" value="ZnF_GATA"/>
    <property type="match status" value="1"/>
</dbReference>
<dbReference type="OrthoDB" id="515401at2759"/>
<dbReference type="GO" id="GO:0008270">
    <property type="term" value="F:zinc ion binding"/>
    <property type="evidence" value="ECO:0007669"/>
    <property type="project" value="UniProtKB-KW"/>
</dbReference>
<dbReference type="Gene3D" id="3.30.50.10">
    <property type="entry name" value="Erythroid Transcription Factor GATA-1, subunit A"/>
    <property type="match status" value="1"/>
</dbReference>
<evidence type="ECO:0000313" key="5">
    <source>
        <dbReference type="Proteomes" id="UP000002149"/>
    </source>
</evidence>
<dbReference type="RefSeq" id="XP_024514643.1">
    <property type="nucleotide sequence ID" value="XM_024658809.1"/>
</dbReference>
<feature type="compositionally biased region" description="Polar residues" evidence="2">
    <location>
        <begin position="115"/>
        <end position="125"/>
    </location>
</feature>